<comment type="caution">
    <text evidence="3">The sequence shown here is derived from an EMBL/GenBank/DDBJ whole genome shotgun (WGS) entry which is preliminary data.</text>
</comment>
<evidence type="ECO:0000313" key="4">
    <source>
        <dbReference type="Proteomes" id="UP001604277"/>
    </source>
</evidence>
<keyword evidence="4" id="KW-1185">Reference proteome</keyword>
<feature type="region of interest" description="Disordered" evidence="1">
    <location>
        <begin position="110"/>
        <end position="130"/>
    </location>
</feature>
<sequence length="130" mass="14595">MSSTFLLSLFFLSHCRLQSRRPPPFSRCRLRRNPLHFASVNRLKSEPQTMATDRFVGVQPAFPTSDSTQSAKDQRRSARWDDNTHWIFVHCCEVLIAQVFGMGKVSPRPDGSSLSLCSTPKPAKTGTAVN</sequence>
<feature type="chain" id="PRO_5044828457" description="Secreted protein" evidence="2">
    <location>
        <begin position="20"/>
        <end position="130"/>
    </location>
</feature>
<evidence type="ECO:0008006" key="5">
    <source>
        <dbReference type="Google" id="ProtNLM"/>
    </source>
</evidence>
<dbReference type="Proteomes" id="UP001604277">
    <property type="component" value="Unassembled WGS sequence"/>
</dbReference>
<reference evidence="4" key="1">
    <citation type="submission" date="2024-07" db="EMBL/GenBank/DDBJ databases">
        <title>Two chromosome-level genome assemblies of Korean endemic species Abeliophyllum distichum and Forsythia ovata (Oleaceae).</title>
        <authorList>
            <person name="Jang H."/>
        </authorList>
    </citation>
    <scope>NUCLEOTIDE SEQUENCE [LARGE SCALE GENOMIC DNA]</scope>
</reference>
<evidence type="ECO:0000256" key="2">
    <source>
        <dbReference type="SAM" id="SignalP"/>
    </source>
</evidence>
<gene>
    <name evidence="3" type="ORF">Fot_06114</name>
</gene>
<dbReference type="EMBL" id="JBFOLJ010000002">
    <property type="protein sequence ID" value="KAL2552495.1"/>
    <property type="molecule type" value="Genomic_DNA"/>
</dbReference>
<name>A0ABD1WS21_9LAMI</name>
<dbReference type="AlphaFoldDB" id="A0ABD1WS21"/>
<proteinExistence type="predicted"/>
<protein>
    <recommendedName>
        <fullName evidence="5">Secreted protein</fullName>
    </recommendedName>
</protein>
<accession>A0ABD1WS21</accession>
<evidence type="ECO:0000256" key="1">
    <source>
        <dbReference type="SAM" id="MobiDB-lite"/>
    </source>
</evidence>
<keyword evidence="2" id="KW-0732">Signal</keyword>
<evidence type="ECO:0000313" key="3">
    <source>
        <dbReference type="EMBL" id="KAL2552495.1"/>
    </source>
</evidence>
<organism evidence="3 4">
    <name type="scientific">Forsythia ovata</name>
    <dbReference type="NCBI Taxonomy" id="205694"/>
    <lineage>
        <taxon>Eukaryota</taxon>
        <taxon>Viridiplantae</taxon>
        <taxon>Streptophyta</taxon>
        <taxon>Embryophyta</taxon>
        <taxon>Tracheophyta</taxon>
        <taxon>Spermatophyta</taxon>
        <taxon>Magnoliopsida</taxon>
        <taxon>eudicotyledons</taxon>
        <taxon>Gunneridae</taxon>
        <taxon>Pentapetalae</taxon>
        <taxon>asterids</taxon>
        <taxon>lamiids</taxon>
        <taxon>Lamiales</taxon>
        <taxon>Oleaceae</taxon>
        <taxon>Forsythieae</taxon>
        <taxon>Forsythia</taxon>
    </lineage>
</organism>
<feature type="signal peptide" evidence="2">
    <location>
        <begin position="1"/>
        <end position="19"/>
    </location>
</feature>